<evidence type="ECO:0000259" key="6">
    <source>
        <dbReference type="PROSITE" id="PS50850"/>
    </source>
</evidence>
<feature type="transmembrane region" description="Helical" evidence="5">
    <location>
        <begin position="390"/>
        <end position="409"/>
    </location>
</feature>
<protein>
    <submittedName>
        <fullName evidence="7">Major facilitator superfamily domain-containing protein</fullName>
    </submittedName>
</protein>
<evidence type="ECO:0000313" key="7">
    <source>
        <dbReference type="EMBL" id="KAH8691667.1"/>
    </source>
</evidence>
<dbReference type="PROSITE" id="PS50850">
    <property type="entry name" value="MFS"/>
    <property type="match status" value="1"/>
</dbReference>
<dbReference type="GO" id="GO:0005886">
    <property type="term" value="C:plasma membrane"/>
    <property type="evidence" value="ECO:0007669"/>
    <property type="project" value="TreeGrafter"/>
</dbReference>
<feature type="transmembrane region" description="Helical" evidence="5">
    <location>
        <begin position="416"/>
        <end position="441"/>
    </location>
</feature>
<feature type="transmembrane region" description="Helical" evidence="5">
    <location>
        <begin position="143"/>
        <end position="167"/>
    </location>
</feature>
<feature type="transmembrane region" description="Helical" evidence="5">
    <location>
        <begin position="289"/>
        <end position="316"/>
    </location>
</feature>
<dbReference type="InterPro" id="IPR020846">
    <property type="entry name" value="MFS_dom"/>
</dbReference>
<keyword evidence="3 5" id="KW-1133">Transmembrane helix</keyword>
<evidence type="ECO:0000256" key="4">
    <source>
        <dbReference type="ARBA" id="ARBA00023136"/>
    </source>
</evidence>
<comment type="caution">
    <text evidence="7">The sequence shown here is derived from an EMBL/GenBank/DDBJ whole genome shotgun (WGS) entry which is preliminary data.</text>
</comment>
<dbReference type="Gene3D" id="1.20.1720.10">
    <property type="entry name" value="Multidrug resistance protein D"/>
    <property type="match status" value="1"/>
</dbReference>
<feature type="transmembrane region" description="Helical" evidence="5">
    <location>
        <begin position="207"/>
        <end position="228"/>
    </location>
</feature>
<dbReference type="PANTHER" id="PTHR23502:SF181">
    <property type="entry name" value="MAJOR FACILITATOR SUPERFAMILY (MFS) PROFILE DOMAIN-CONTAINING PROTEIN"/>
    <property type="match status" value="1"/>
</dbReference>
<name>A0AAD4KI18_9EURO</name>
<evidence type="ECO:0000256" key="3">
    <source>
        <dbReference type="ARBA" id="ARBA00022989"/>
    </source>
</evidence>
<dbReference type="InterPro" id="IPR036259">
    <property type="entry name" value="MFS_trans_sf"/>
</dbReference>
<dbReference type="SUPFAM" id="SSF103473">
    <property type="entry name" value="MFS general substrate transporter"/>
    <property type="match status" value="1"/>
</dbReference>
<comment type="subcellular location">
    <subcellularLocation>
        <location evidence="1">Membrane</location>
        <topology evidence="1">Multi-pass membrane protein</topology>
    </subcellularLocation>
</comment>
<dbReference type="RefSeq" id="XP_046067759.1">
    <property type="nucleotide sequence ID" value="XM_046214512.1"/>
</dbReference>
<dbReference type="Proteomes" id="UP001201262">
    <property type="component" value="Unassembled WGS sequence"/>
</dbReference>
<reference evidence="7" key="1">
    <citation type="submission" date="2021-12" db="EMBL/GenBank/DDBJ databases">
        <title>Convergent genome expansion in fungi linked to evolution of root-endophyte symbiosis.</title>
        <authorList>
            <consortium name="DOE Joint Genome Institute"/>
            <person name="Ke Y.-H."/>
            <person name="Bonito G."/>
            <person name="Liao H.-L."/>
            <person name="Looney B."/>
            <person name="Rojas-Flechas A."/>
            <person name="Nash J."/>
            <person name="Hameed K."/>
            <person name="Schadt C."/>
            <person name="Martin F."/>
            <person name="Crous P.W."/>
            <person name="Miettinen O."/>
            <person name="Magnuson J.K."/>
            <person name="Labbe J."/>
            <person name="Jacobson D."/>
            <person name="Doktycz M.J."/>
            <person name="Veneault-Fourrey C."/>
            <person name="Kuo A."/>
            <person name="Mondo S."/>
            <person name="Calhoun S."/>
            <person name="Riley R."/>
            <person name="Ohm R."/>
            <person name="LaButti K."/>
            <person name="Andreopoulos B."/>
            <person name="Pangilinan J."/>
            <person name="Nolan M."/>
            <person name="Tritt A."/>
            <person name="Clum A."/>
            <person name="Lipzen A."/>
            <person name="Daum C."/>
            <person name="Barry K."/>
            <person name="Grigoriev I.V."/>
            <person name="Vilgalys R."/>
        </authorList>
    </citation>
    <scope>NUCLEOTIDE SEQUENCE</scope>
    <source>
        <strain evidence="7">PMI_201</strain>
    </source>
</reference>
<evidence type="ECO:0000256" key="1">
    <source>
        <dbReference type="ARBA" id="ARBA00004141"/>
    </source>
</evidence>
<dbReference type="EMBL" id="JAJTJA010000012">
    <property type="protein sequence ID" value="KAH8691667.1"/>
    <property type="molecule type" value="Genomic_DNA"/>
</dbReference>
<gene>
    <name evidence="7" type="ORF">BGW36DRAFT_363992</name>
</gene>
<feature type="transmembrane region" description="Helical" evidence="5">
    <location>
        <begin position="351"/>
        <end position="370"/>
    </location>
</feature>
<organism evidence="7 8">
    <name type="scientific">Talaromyces proteolyticus</name>
    <dbReference type="NCBI Taxonomy" id="1131652"/>
    <lineage>
        <taxon>Eukaryota</taxon>
        <taxon>Fungi</taxon>
        <taxon>Dikarya</taxon>
        <taxon>Ascomycota</taxon>
        <taxon>Pezizomycotina</taxon>
        <taxon>Eurotiomycetes</taxon>
        <taxon>Eurotiomycetidae</taxon>
        <taxon>Eurotiales</taxon>
        <taxon>Trichocomaceae</taxon>
        <taxon>Talaromyces</taxon>
        <taxon>Talaromyces sect. Bacilispori</taxon>
    </lineage>
</organism>
<evidence type="ECO:0000313" key="8">
    <source>
        <dbReference type="Proteomes" id="UP001201262"/>
    </source>
</evidence>
<feature type="transmembrane region" description="Helical" evidence="5">
    <location>
        <begin position="53"/>
        <end position="73"/>
    </location>
</feature>
<dbReference type="GeneID" id="70244799"/>
<keyword evidence="8" id="KW-1185">Reference proteome</keyword>
<dbReference type="PANTHER" id="PTHR23502">
    <property type="entry name" value="MAJOR FACILITATOR SUPERFAMILY"/>
    <property type="match status" value="1"/>
</dbReference>
<feature type="domain" description="Major facilitator superfamily (MFS) profile" evidence="6">
    <location>
        <begin position="54"/>
        <end position="506"/>
    </location>
</feature>
<keyword evidence="2 5" id="KW-0812">Transmembrane</keyword>
<proteinExistence type="predicted"/>
<dbReference type="Pfam" id="PF07690">
    <property type="entry name" value="MFS_1"/>
    <property type="match status" value="1"/>
</dbReference>
<dbReference type="AlphaFoldDB" id="A0AAD4KI18"/>
<sequence length="520" mass="56274">MKLRTLKELDNSEGTHQLFQVQNDTSTENPVLIPPPSDDPDDPLRWPSWRKDLAFGTSCLFAMLNNFSGTVLSDSLVPIAQDLGVTIDSTSGLLSWVILTLGLSNFIWVPTANWIGTRPSFLLACSIAFIAALWASLSPTFGSLQAATVVGAFGGGASEALSAAIIKDIYFLHERGEKMGYYIFSIASGSSIGPLCGGYIIQKLGWAWAKWVSTIALGVNLLLFVFLLPETRFARSLQISDPEPKDVEAAAQRPFGTAACSKSYLSMLNPWPGLSKDSYLELLIRPLPLIAYPACLYSTLVSPTVMINVLSSVLLIPPPYNFSIGAVGLLNIPGLSTYLHSKSKPRCILTLRIVGQAIGAVIGGVCMDKWSAYRARRSGGLFTPESRLSLIFIPSAVVFAGIVLFGFAAQQQMHWAVIFVAYGFISLGLTSSVSMSMTYVIDTYFPVAAECLEVINGLKNVVAFGFIHATIPWSSAQGYAKMFGTLAGLFVAITLLTVPLILAGPKIRHHTSARWKLITW</sequence>
<feature type="transmembrane region" description="Helical" evidence="5">
    <location>
        <begin position="93"/>
        <end position="109"/>
    </location>
</feature>
<keyword evidence="4 5" id="KW-0472">Membrane</keyword>
<feature type="transmembrane region" description="Helical" evidence="5">
    <location>
        <begin position="121"/>
        <end position="137"/>
    </location>
</feature>
<dbReference type="InterPro" id="IPR011701">
    <property type="entry name" value="MFS"/>
</dbReference>
<feature type="transmembrane region" description="Helical" evidence="5">
    <location>
        <begin position="179"/>
        <end position="201"/>
    </location>
</feature>
<evidence type="ECO:0000256" key="2">
    <source>
        <dbReference type="ARBA" id="ARBA00022692"/>
    </source>
</evidence>
<dbReference type="GO" id="GO:0022857">
    <property type="term" value="F:transmembrane transporter activity"/>
    <property type="evidence" value="ECO:0007669"/>
    <property type="project" value="InterPro"/>
</dbReference>
<evidence type="ECO:0000256" key="5">
    <source>
        <dbReference type="SAM" id="Phobius"/>
    </source>
</evidence>
<feature type="transmembrane region" description="Helical" evidence="5">
    <location>
        <begin position="322"/>
        <end position="339"/>
    </location>
</feature>
<accession>A0AAD4KI18</accession>
<feature type="transmembrane region" description="Helical" evidence="5">
    <location>
        <begin position="482"/>
        <end position="504"/>
    </location>
</feature>